<evidence type="ECO:0000256" key="1">
    <source>
        <dbReference type="ARBA" id="ARBA00000830"/>
    </source>
</evidence>
<comment type="similarity">
    <text evidence="3">Belongs to the HAD-like hydrolase superfamily. CbbY/CbbZ/Gph/YieH family.</text>
</comment>
<evidence type="ECO:0000256" key="2">
    <source>
        <dbReference type="ARBA" id="ARBA00004818"/>
    </source>
</evidence>
<dbReference type="Gene3D" id="3.40.50.1000">
    <property type="entry name" value="HAD superfamily/HAD-like"/>
    <property type="match status" value="1"/>
</dbReference>
<dbReference type="GO" id="GO:0008967">
    <property type="term" value="F:phosphoglycolate phosphatase activity"/>
    <property type="evidence" value="ECO:0007669"/>
    <property type="project" value="UniProtKB-EC"/>
</dbReference>
<reference evidence="5" key="2">
    <citation type="submission" date="2021-04" db="EMBL/GenBank/DDBJ databases">
        <authorList>
            <person name="Gilroy R."/>
        </authorList>
    </citation>
    <scope>NUCLEOTIDE SEQUENCE</scope>
    <source>
        <strain evidence="5">14975</strain>
    </source>
</reference>
<organism evidence="5 6">
    <name type="scientific">Candidatus Akkermansia intestinigallinarum</name>
    <dbReference type="NCBI Taxonomy" id="2838431"/>
    <lineage>
        <taxon>Bacteria</taxon>
        <taxon>Pseudomonadati</taxon>
        <taxon>Verrucomicrobiota</taxon>
        <taxon>Verrucomicrobiia</taxon>
        <taxon>Verrucomicrobiales</taxon>
        <taxon>Akkermansiaceae</taxon>
        <taxon>Akkermansia</taxon>
    </lineage>
</organism>
<evidence type="ECO:0000313" key="6">
    <source>
        <dbReference type="Proteomes" id="UP000823964"/>
    </source>
</evidence>
<dbReference type="InterPro" id="IPR023198">
    <property type="entry name" value="PGP-like_dom2"/>
</dbReference>
<dbReference type="PANTHER" id="PTHR43434">
    <property type="entry name" value="PHOSPHOGLYCOLATE PHOSPHATASE"/>
    <property type="match status" value="1"/>
</dbReference>
<dbReference type="GO" id="GO:0006281">
    <property type="term" value="P:DNA repair"/>
    <property type="evidence" value="ECO:0007669"/>
    <property type="project" value="TreeGrafter"/>
</dbReference>
<comment type="catalytic activity">
    <reaction evidence="1">
        <text>2-phosphoglycolate + H2O = glycolate + phosphate</text>
        <dbReference type="Rhea" id="RHEA:14369"/>
        <dbReference type="ChEBI" id="CHEBI:15377"/>
        <dbReference type="ChEBI" id="CHEBI:29805"/>
        <dbReference type="ChEBI" id="CHEBI:43474"/>
        <dbReference type="ChEBI" id="CHEBI:58033"/>
        <dbReference type="EC" id="3.1.3.18"/>
    </reaction>
</comment>
<keyword evidence="5" id="KW-0378">Hydrolase</keyword>
<protein>
    <recommendedName>
        <fullName evidence="4">phosphoglycolate phosphatase</fullName>
        <ecNumber evidence="4">3.1.3.18</ecNumber>
    </recommendedName>
</protein>
<evidence type="ECO:0000256" key="4">
    <source>
        <dbReference type="ARBA" id="ARBA00013078"/>
    </source>
</evidence>
<dbReference type="GO" id="GO:0005829">
    <property type="term" value="C:cytosol"/>
    <property type="evidence" value="ECO:0007669"/>
    <property type="project" value="TreeGrafter"/>
</dbReference>
<dbReference type="Gene3D" id="1.10.150.240">
    <property type="entry name" value="Putative phosphatase, domain 2"/>
    <property type="match status" value="1"/>
</dbReference>
<dbReference type="Proteomes" id="UP000823964">
    <property type="component" value="Unassembled WGS sequence"/>
</dbReference>
<dbReference type="PRINTS" id="PR00413">
    <property type="entry name" value="HADHALOGNASE"/>
</dbReference>
<comment type="caution">
    <text evidence="5">The sequence shown here is derived from an EMBL/GenBank/DDBJ whole genome shotgun (WGS) entry which is preliminary data.</text>
</comment>
<dbReference type="SUPFAM" id="SSF56784">
    <property type="entry name" value="HAD-like"/>
    <property type="match status" value="1"/>
</dbReference>
<dbReference type="Pfam" id="PF13419">
    <property type="entry name" value="HAD_2"/>
    <property type="match status" value="1"/>
</dbReference>
<sequence length="219" mass="23608">MLKAVLFDVDGTLGDTLPLCVEAYRTTVYELRGQRPSAQEVVSHFGLSDRGVLGALLGMHPDDAELPIGHFVQVYCRLLPQMAPAPFDGVAEMLAGLRRAGLRLGIVTGKEACTARPTFTAFGLDEAGFEWFGFGSPFSNVKAQRLREGADFFGISPAELLYVGDAPSDITLAHAAGVRILNAAWAPDSDSCREACLAEKPDFRLSDIRDVLPLILSLI</sequence>
<dbReference type="AlphaFoldDB" id="A0A9D2AHJ4"/>
<proteinExistence type="inferred from homology"/>
<evidence type="ECO:0000256" key="3">
    <source>
        <dbReference type="ARBA" id="ARBA00006171"/>
    </source>
</evidence>
<dbReference type="InterPro" id="IPR036412">
    <property type="entry name" value="HAD-like_sf"/>
</dbReference>
<reference evidence="5" key="1">
    <citation type="journal article" date="2021" name="PeerJ">
        <title>Extensive microbial diversity within the chicken gut microbiome revealed by metagenomics and culture.</title>
        <authorList>
            <person name="Gilroy R."/>
            <person name="Ravi A."/>
            <person name="Getino M."/>
            <person name="Pursley I."/>
            <person name="Horton D.L."/>
            <person name="Alikhan N.F."/>
            <person name="Baker D."/>
            <person name="Gharbi K."/>
            <person name="Hall N."/>
            <person name="Watson M."/>
            <person name="Adriaenssens E.M."/>
            <person name="Foster-Nyarko E."/>
            <person name="Jarju S."/>
            <person name="Secka A."/>
            <person name="Antonio M."/>
            <person name="Oren A."/>
            <person name="Chaudhuri R.R."/>
            <person name="La Ragione R."/>
            <person name="Hildebrand F."/>
            <person name="Pallen M.J."/>
        </authorList>
    </citation>
    <scope>NUCLEOTIDE SEQUENCE</scope>
    <source>
        <strain evidence="5">14975</strain>
    </source>
</reference>
<comment type="pathway">
    <text evidence="2">Organic acid metabolism; glycolate biosynthesis; glycolate from 2-phosphoglycolate: step 1/1.</text>
</comment>
<dbReference type="InterPro" id="IPR041492">
    <property type="entry name" value="HAD_2"/>
</dbReference>
<dbReference type="SFLD" id="SFLDG01129">
    <property type="entry name" value="C1.5:_HAD__Beta-PGM__Phosphata"/>
    <property type="match status" value="1"/>
</dbReference>
<gene>
    <name evidence="5" type="ORF">H9862_08155</name>
</gene>
<accession>A0A9D2AHJ4</accession>
<dbReference type="EC" id="3.1.3.18" evidence="4"/>
<dbReference type="InterPro" id="IPR006439">
    <property type="entry name" value="HAD-SF_hydro_IA"/>
</dbReference>
<name>A0A9D2AHJ4_9BACT</name>
<dbReference type="InterPro" id="IPR023214">
    <property type="entry name" value="HAD_sf"/>
</dbReference>
<dbReference type="EMBL" id="DXFQ01000153">
    <property type="protein sequence ID" value="HIX20554.1"/>
    <property type="molecule type" value="Genomic_DNA"/>
</dbReference>
<dbReference type="SFLD" id="SFLDS00003">
    <property type="entry name" value="Haloacid_Dehalogenase"/>
    <property type="match status" value="1"/>
</dbReference>
<evidence type="ECO:0000313" key="5">
    <source>
        <dbReference type="EMBL" id="HIX20554.1"/>
    </source>
</evidence>
<dbReference type="PANTHER" id="PTHR43434:SF1">
    <property type="entry name" value="PHOSPHOGLYCOLATE PHOSPHATASE"/>
    <property type="match status" value="1"/>
</dbReference>
<dbReference type="InterPro" id="IPR050155">
    <property type="entry name" value="HAD-like_hydrolase_sf"/>
</dbReference>